<dbReference type="InterPro" id="IPR014710">
    <property type="entry name" value="RmlC-like_jellyroll"/>
</dbReference>
<dbReference type="PANTHER" id="PTHR24567">
    <property type="entry name" value="CRP FAMILY TRANSCRIPTIONAL REGULATORY PROTEIN"/>
    <property type="match status" value="1"/>
</dbReference>
<comment type="caution">
    <text evidence="3">The sequence shown here is derived from an EMBL/GenBank/DDBJ whole genome shotgun (WGS) entry which is preliminary data.</text>
</comment>
<keyword evidence="4" id="KW-1185">Reference proteome</keyword>
<protein>
    <recommendedName>
        <fullName evidence="2">Cyclic nucleotide-binding domain-containing protein</fullName>
    </recommendedName>
</protein>
<dbReference type="CDD" id="cd00038">
    <property type="entry name" value="CAP_ED"/>
    <property type="match status" value="1"/>
</dbReference>
<reference evidence="3" key="1">
    <citation type="submission" date="2023-10" db="EMBL/GenBank/DDBJ databases">
        <authorList>
            <person name="Chen Y."/>
            <person name="Shah S."/>
            <person name="Dougan E. K."/>
            <person name="Thang M."/>
            <person name="Chan C."/>
        </authorList>
    </citation>
    <scope>NUCLEOTIDE SEQUENCE [LARGE SCALE GENOMIC DNA]</scope>
</reference>
<evidence type="ECO:0000313" key="3">
    <source>
        <dbReference type="EMBL" id="CAK0857568.1"/>
    </source>
</evidence>
<dbReference type="InterPro" id="IPR000595">
    <property type="entry name" value="cNMP-bd_dom"/>
</dbReference>
<proteinExistence type="predicted"/>
<feature type="compositionally biased region" description="Low complexity" evidence="1">
    <location>
        <begin position="340"/>
        <end position="356"/>
    </location>
</feature>
<dbReference type="SUPFAM" id="SSF51206">
    <property type="entry name" value="cAMP-binding domain-like"/>
    <property type="match status" value="1"/>
</dbReference>
<dbReference type="InterPro" id="IPR018490">
    <property type="entry name" value="cNMP-bd_dom_sf"/>
</dbReference>
<gene>
    <name evidence="3" type="ORF">PCOR1329_LOCUS47657</name>
</gene>
<dbReference type="Gene3D" id="2.60.120.10">
    <property type="entry name" value="Jelly Rolls"/>
    <property type="match status" value="1"/>
</dbReference>
<dbReference type="Pfam" id="PF00027">
    <property type="entry name" value="cNMP_binding"/>
    <property type="match status" value="1"/>
</dbReference>
<organism evidence="3 4">
    <name type="scientific">Prorocentrum cordatum</name>
    <dbReference type="NCBI Taxonomy" id="2364126"/>
    <lineage>
        <taxon>Eukaryota</taxon>
        <taxon>Sar</taxon>
        <taxon>Alveolata</taxon>
        <taxon>Dinophyceae</taxon>
        <taxon>Prorocentrales</taxon>
        <taxon>Prorocentraceae</taxon>
        <taxon>Prorocentrum</taxon>
    </lineage>
</organism>
<feature type="compositionally biased region" description="Pro residues" evidence="1">
    <location>
        <begin position="427"/>
        <end position="437"/>
    </location>
</feature>
<sequence>MVMLGVAEVNLVTVEAETLSTMWEVPGKSAVPLVARFRGAREHFRGLVMDHLASTAVPRMSSLPVFCKLSHTIREELGTLCTQHVYFPGQAIAEEGQSGSGCMHVMNAGRAEVTKKGVNIKTCLPGSFFGSAVMLRVGEGVYAGTLTARSTCHVLSLSADAFQQALARQHPPEAGEQQLRAQAKRREHDLLRAAQMLVWRVTSMASGDVVTSCAKEASFSTIARQAAREAMFRQLFGAWRAHAGGCASARAQAAARRAEVDRSIERWRRDRDAAVWKAELQRSRRRGELAAGCLSARATARGGFGAPPQRPGGRPLLQWSPAATAATARGWRPGPRPEEAGAAAAAWAPKAPSPQADAGGLLQAWPAPRPSPHYTLRLPGMLTRLEDRMPLMLAAAQAQQRPSKGEPGALSADQLSPRGSAQQSPSAPLPPLRPPGPGAAARTPTSAREWRAGQPAAGR</sequence>
<dbReference type="PROSITE" id="PS50042">
    <property type="entry name" value="CNMP_BINDING_3"/>
    <property type="match status" value="1"/>
</dbReference>
<evidence type="ECO:0000256" key="1">
    <source>
        <dbReference type="SAM" id="MobiDB-lite"/>
    </source>
</evidence>
<dbReference type="Proteomes" id="UP001189429">
    <property type="component" value="Unassembled WGS sequence"/>
</dbReference>
<feature type="region of interest" description="Disordered" evidence="1">
    <location>
        <begin position="396"/>
        <end position="459"/>
    </location>
</feature>
<feature type="domain" description="Cyclic nucleotide-binding" evidence="2">
    <location>
        <begin position="65"/>
        <end position="166"/>
    </location>
</feature>
<dbReference type="EMBL" id="CAUYUJ010015741">
    <property type="protein sequence ID" value="CAK0857568.1"/>
    <property type="molecule type" value="Genomic_DNA"/>
</dbReference>
<dbReference type="PANTHER" id="PTHR24567:SF74">
    <property type="entry name" value="HTH-TYPE TRANSCRIPTIONAL REGULATOR ARCR"/>
    <property type="match status" value="1"/>
</dbReference>
<feature type="region of interest" description="Disordered" evidence="1">
    <location>
        <begin position="323"/>
        <end position="372"/>
    </location>
</feature>
<dbReference type="InterPro" id="IPR050397">
    <property type="entry name" value="Env_Response_Regulators"/>
</dbReference>
<accession>A0ABN9UFQ9</accession>
<evidence type="ECO:0000259" key="2">
    <source>
        <dbReference type="PROSITE" id="PS50042"/>
    </source>
</evidence>
<name>A0ABN9UFQ9_9DINO</name>
<feature type="compositionally biased region" description="Low complexity" evidence="1">
    <location>
        <begin position="438"/>
        <end position="447"/>
    </location>
</feature>
<evidence type="ECO:0000313" key="4">
    <source>
        <dbReference type="Proteomes" id="UP001189429"/>
    </source>
</evidence>